<dbReference type="RefSeq" id="WP_286264614.1">
    <property type="nucleotide sequence ID" value="NZ_AP028056.1"/>
</dbReference>
<evidence type="ECO:0000256" key="1">
    <source>
        <dbReference type="SAM" id="Coils"/>
    </source>
</evidence>
<keyword evidence="3" id="KW-1185">Reference proteome</keyword>
<gene>
    <name evidence="2" type="ORF">brsh051_20110</name>
</gene>
<accession>A0AAN0KIT3</accession>
<organism evidence="2 3">
    <name type="scientific">Brooklawnia propionicigenes</name>
    <dbReference type="NCBI Taxonomy" id="3041175"/>
    <lineage>
        <taxon>Bacteria</taxon>
        <taxon>Bacillati</taxon>
        <taxon>Actinomycetota</taxon>
        <taxon>Actinomycetes</taxon>
        <taxon>Propionibacteriales</taxon>
        <taxon>Propionibacteriaceae</taxon>
        <taxon>Brooklawnia</taxon>
    </lineage>
</organism>
<reference evidence="2" key="1">
    <citation type="journal article" date="2024" name="Int. J. Syst. Evol. Microbiol.">
        <title>Brooklawnia propionicigenes sp. nov., a facultatively anaerobic, propionate-producing bacterium isolated from a methanogenic reactor treating waste from cattle farms.</title>
        <authorList>
            <person name="Akita Y."/>
            <person name="Ueki A."/>
            <person name="Tonouchi A."/>
            <person name="Sugawara Y."/>
            <person name="Honma S."/>
            <person name="Kaku N."/>
            <person name="Ueki K."/>
        </authorList>
    </citation>
    <scope>NUCLEOTIDE SEQUENCE</scope>
    <source>
        <strain evidence="2">SH051</strain>
    </source>
</reference>
<dbReference type="KEGG" id="broo:brsh051_20110"/>
<feature type="coiled-coil region" evidence="1">
    <location>
        <begin position="1"/>
        <end position="28"/>
    </location>
</feature>
<name>A0AAN0KIT3_9ACTN</name>
<protein>
    <submittedName>
        <fullName evidence="2">Uncharacterized protein</fullName>
    </submittedName>
</protein>
<proteinExistence type="predicted"/>
<sequence>MNKTTKTLDQLKAEGQQQEQAAQQARDAVNHLGLAVNGASAPVVPAPVASVLLEETGILLGYLRQMIDYLPTALARSLSDPRISVHDCTRTQEFREPRPQIDEASEQMLALSAALARTVSYAEAARQAIKYQTYEEKPDAATYTAELKAAREALADFPDSPSLDDAFSEIVRDLRRKHGIKPSRQP</sequence>
<evidence type="ECO:0000313" key="2">
    <source>
        <dbReference type="EMBL" id="BEH02730.1"/>
    </source>
</evidence>
<dbReference type="Proteomes" id="UP001431656">
    <property type="component" value="Chromosome"/>
</dbReference>
<dbReference type="EMBL" id="AP028056">
    <property type="protein sequence ID" value="BEH02730.1"/>
    <property type="molecule type" value="Genomic_DNA"/>
</dbReference>
<keyword evidence="1" id="KW-0175">Coiled coil</keyword>
<dbReference type="AlphaFoldDB" id="A0AAN0KIT3"/>
<evidence type="ECO:0000313" key="3">
    <source>
        <dbReference type="Proteomes" id="UP001431656"/>
    </source>
</evidence>